<keyword evidence="13" id="KW-1185">Reference proteome</keyword>
<dbReference type="Bgee" id="ENSACAG00000028994">
    <property type="expression patterns" value="Expressed in forelimb bud and 13 other cell types or tissues"/>
</dbReference>
<dbReference type="eggNOG" id="ENOG502R72X">
    <property type="taxonomic scope" value="Eukaryota"/>
</dbReference>
<dbReference type="GO" id="GO:0005813">
    <property type="term" value="C:centrosome"/>
    <property type="evidence" value="ECO:0000318"/>
    <property type="project" value="GO_Central"/>
</dbReference>
<feature type="compositionally biased region" description="Basic and acidic residues" evidence="11">
    <location>
        <begin position="587"/>
        <end position="604"/>
    </location>
</feature>
<dbReference type="Ensembl" id="ENSACAT00000030143.2">
    <property type="protein sequence ID" value="ENSACAP00000022725.1"/>
    <property type="gene ID" value="ENSACAG00000028994.2"/>
</dbReference>
<dbReference type="KEGG" id="acs:100553571"/>
<evidence type="ECO:0000256" key="9">
    <source>
        <dbReference type="ARBA" id="ARBA00031153"/>
    </source>
</evidence>
<reference evidence="12" key="2">
    <citation type="submission" date="2025-08" db="UniProtKB">
        <authorList>
            <consortium name="Ensembl"/>
        </authorList>
    </citation>
    <scope>IDENTIFICATION</scope>
</reference>
<feature type="region of interest" description="Disordered" evidence="11">
    <location>
        <begin position="416"/>
        <end position="435"/>
    </location>
</feature>
<evidence type="ECO:0000256" key="10">
    <source>
        <dbReference type="SAM" id="Coils"/>
    </source>
</evidence>
<feature type="coiled-coil region" evidence="10">
    <location>
        <begin position="25"/>
        <end position="52"/>
    </location>
</feature>
<dbReference type="AlphaFoldDB" id="R4GBP1"/>
<feature type="compositionally biased region" description="Basic and acidic residues" evidence="11">
    <location>
        <begin position="657"/>
        <end position="667"/>
    </location>
</feature>
<sequence length="731" mass="82257">MAASAGGVWNPSAAGCGDGGYEEQLRRLQADLRDSETKRMELEREMLEYSKSDTCMTNLKYMQLKKYLKEICERQKKSLLRNQDLLREFDSIEAHIKKFASSSESLQKLKAEYEREIKSRWRLNTKHILKSEESGDAKNQKVPEARQAGINNRTAMSRGLYHTATIFMGRQMSAVSSVEDFSAPQKSSKLTKSFSISDPHSHRQPSQNSYMTDSCVVQTNNDLQRSNKSDKIDGKTYLLMGKETPVTSNVSHADGRICCSTVESKTNNCSSNSVESKMSAELNSLLHERLSPENRTTDLKSGNFHKPVEEILTHEHSGNEQGSEQPNPLAYCSEQLVSGKEHLREKFPGLRNSPQLDTNAQEEDESSNGSTDLTVSLSNSEEEDETNPQKLQQSGQDVGYNVSLKSVSPTYNKKEKYPCSQMLRRDTSSGSSSPSPATRLCLSFEGFSHLLTFIEGSVAGTTPDCLVLYQYKTVPVAELEALISLCNETGNLKQEDLELCEALVLHQLQRLLQSTANACLLPENPFNNKSEMFNGKQNRSKLTPYFAMIWKRLSEHVLFLQKHHVLLEQEAKKMFVTLLISGKHEGDSSITPELKESLPEKYENRSVAVSHQEQDSYDSQKNGLKKEEVTSWCEDESREESLVEKIPITGLNIDGSGLKEQKSDRTSSEPSFSSPERRSSLSRFENGRKIVSTIKSKAFWGESDDSNSEIEAALRPQVHCSHNDEFDDFYD</sequence>
<evidence type="ECO:0000256" key="8">
    <source>
        <dbReference type="ARBA" id="ARBA00024919"/>
    </source>
</evidence>
<feature type="region of interest" description="Disordered" evidence="11">
    <location>
        <begin position="189"/>
        <end position="209"/>
    </location>
</feature>
<keyword evidence="10" id="KW-0175">Coiled coil</keyword>
<dbReference type="PANTHER" id="PTHR16299:SF2">
    <property type="entry name" value="CENTROSOMAL PROTEIN KIZUNA"/>
    <property type="match status" value="1"/>
</dbReference>
<keyword evidence="5" id="KW-0963">Cytoplasm</keyword>
<protein>
    <recommendedName>
        <fullName evidence="4">Centrosomal protein kizuna</fullName>
    </recommendedName>
    <alternativeName>
        <fullName evidence="9">Polo-like kinase 1 substrate 1</fullName>
    </alternativeName>
</protein>
<evidence type="ECO:0000313" key="13">
    <source>
        <dbReference type="Proteomes" id="UP000001646"/>
    </source>
</evidence>
<dbReference type="HOGENOM" id="CLU_026235_0_0_1"/>
<dbReference type="OrthoDB" id="8015657at2759"/>
<reference evidence="12" key="3">
    <citation type="submission" date="2025-09" db="UniProtKB">
        <authorList>
            <consortium name="Ensembl"/>
        </authorList>
    </citation>
    <scope>IDENTIFICATION</scope>
</reference>
<dbReference type="STRING" id="28377.ENSACAP00000022725"/>
<dbReference type="GO" id="GO:0005737">
    <property type="term" value="C:cytoplasm"/>
    <property type="evidence" value="ECO:0007669"/>
    <property type="project" value="Ensembl"/>
</dbReference>
<dbReference type="GeneID" id="100553571"/>
<feature type="compositionally biased region" description="Polar residues" evidence="11">
    <location>
        <begin position="607"/>
        <end position="622"/>
    </location>
</feature>
<reference evidence="12 13" key="1">
    <citation type="submission" date="2009-12" db="EMBL/GenBank/DDBJ databases">
        <title>The Genome Sequence of Anolis carolinensis (Green Anole Lizard).</title>
        <authorList>
            <consortium name="The Genome Sequencing Platform"/>
            <person name="Di Palma F."/>
            <person name="Alfoldi J."/>
            <person name="Heiman D."/>
            <person name="Young S."/>
            <person name="Grabherr M."/>
            <person name="Johnson J."/>
            <person name="Lander E.S."/>
            <person name="Lindblad-Toh K."/>
        </authorList>
    </citation>
    <scope>NUCLEOTIDE SEQUENCE [LARGE SCALE GENOMIC DNA]</scope>
    <source>
        <strain evidence="12 13">JBL SC #1</strain>
    </source>
</reference>
<comment type="function">
    <text evidence="8">Centrosomal protein required for establishing a robust mitotic centrosome architecture that can endure the forces that converge on the centrosomes during spindle formation. Required for stabilizing the expanded pericentriolar material around the centriole.</text>
</comment>
<dbReference type="RefSeq" id="XP_008107300.1">
    <property type="nucleotide sequence ID" value="XM_008109093.3"/>
</dbReference>
<dbReference type="GeneTree" id="ENSGT00390000010121"/>
<dbReference type="PANTHER" id="PTHR16299">
    <property type="entry name" value="CENTROSOMAL PROTEIN KIZUNA"/>
    <property type="match status" value="1"/>
</dbReference>
<dbReference type="Proteomes" id="UP000001646">
    <property type="component" value="Chromosome 4"/>
</dbReference>
<evidence type="ECO:0000313" key="12">
    <source>
        <dbReference type="Ensembl" id="ENSACAP00000022725.1"/>
    </source>
</evidence>
<dbReference type="GO" id="GO:0007051">
    <property type="term" value="P:spindle organization"/>
    <property type="evidence" value="ECO:0000318"/>
    <property type="project" value="GO_Central"/>
</dbReference>
<dbReference type="InParanoid" id="R4GBP1"/>
<organism evidence="12 13">
    <name type="scientific">Anolis carolinensis</name>
    <name type="common">Green anole</name>
    <name type="synonym">American chameleon</name>
    <dbReference type="NCBI Taxonomy" id="28377"/>
    <lineage>
        <taxon>Eukaryota</taxon>
        <taxon>Metazoa</taxon>
        <taxon>Chordata</taxon>
        <taxon>Craniata</taxon>
        <taxon>Vertebrata</taxon>
        <taxon>Euteleostomi</taxon>
        <taxon>Lepidosauria</taxon>
        <taxon>Squamata</taxon>
        <taxon>Bifurcata</taxon>
        <taxon>Unidentata</taxon>
        <taxon>Episquamata</taxon>
        <taxon>Toxicofera</taxon>
        <taxon>Iguania</taxon>
        <taxon>Dactyloidae</taxon>
        <taxon>Anolis</taxon>
    </lineage>
</organism>
<dbReference type="GO" id="GO:0019901">
    <property type="term" value="F:protein kinase binding"/>
    <property type="evidence" value="ECO:0007669"/>
    <property type="project" value="Ensembl"/>
</dbReference>
<feature type="region of interest" description="Disordered" evidence="11">
    <location>
        <begin position="653"/>
        <end position="685"/>
    </location>
</feature>
<proteinExistence type="inferred from homology"/>
<feature type="compositionally biased region" description="Basic and acidic residues" evidence="11">
    <location>
        <begin position="416"/>
        <end position="427"/>
    </location>
</feature>
<evidence type="ECO:0000256" key="1">
    <source>
        <dbReference type="ARBA" id="ARBA00004120"/>
    </source>
</evidence>
<gene>
    <name evidence="12" type="primary">KIZ</name>
</gene>
<name>R4GBP1_ANOCA</name>
<accession>R4GBP1</accession>
<evidence type="ECO:0000256" key="6">
    <source>
        <dbReference type="ARBA" id="ARBA00023212"/>
    </source>
</evidence>
<evidence type="ECO:0000256" key="3">
    <source>
        <dbReference type="ARBA" id="ARBA00010767"/>
    </source>
</evidence>
<evidence type="ECO:0000256" key="7">
    <source>
        <dbReference type="ARBA" id="ARBA00023273"/>
    </source>
</evidence>
<feature type="region of interest" description="Disordered" evidence="11">
    <location>
        <begin position="587"/>
        <end position="632"/>
    </location>
</feature>
<comment type="similarity">
    <text evidence="3">Belongs to the kizuna family.</text>
</comment>
<evidence type="ECO:0000256" key="4">
    <source>
        <dbReference type="ARBA" id="ARBA00013872"/>
    </source>
</evidence>
<dbReference type="CTD" id="55857"/>
<evidence type="ECO:0000256" key="2">
    <source>
        <dbReference type="ARBA" id="ARBA00004300"/>
    </source>
</evidence>
<dbReference type="FunCoup" id="R4GBP1">
    <property type="interactions" value="252"/>
</dbReference>
<evidence type="ECO:0000256" key="5">
    <source>
        <dbReference type="ARBA" id="ARBA00022490"/>
    </source>
</evidence>
<keyword evidence="6" id="KW-0206">Cytoskeleton</keyword>
<evidence type="ECO:0000256" key="11">
    <source>
        <dbReference type="SAM" id="MobiDB-lite"/>
    </source>
</evidence>
<comment type="subcellular location">
    <subcellularLocation>
        <location evidence="1">Cytoplasm</location>
        <location evidence="1">Cytoskeleton</location>
        <location evidence="1">Cilium basal body</location>
    </subcellularLocation>
    <subcellularLocation>
        <location evidence="2">Cytoplasm</location>
        <location evidence="2">Cytoskeleton</location>
        <location evidence="2">Microtubule organizing center</location>
        <location evidence="2">Centrosome</location>
    </subcellularLocation>
</comment>
<keyword evidence="7" id="KW-0966">Cell projection</keyword>
<feature type="region of interest" description="Disordered" evidence="11">
    <location>
        <begin position="347"/>
        <end position="403"/>
    </location>
</feature>
<dbReference type="InterPro" id="IPR026742">
    <property type="entry name" value="Centrosomal_kizuma"/>
</dbReference>
<feature type="compositionally biased region" description="Polar residues" evidence="11">
    <location>
        <begin position="367"/>
        <end position="379"/>
    </location>
</feature>